<sequence length="131" mass="14108">MLILYTITLFAVFLTPTEAQLGVLGGTPLFDNSTCVTGPNTTFTNCNTYYSTLANCTSNTTEAALADCQCRQTFFNLMVDCKSELRDCTGNSTWDATLDPQIESWHSVCDSTGIEPTSPILTATNGLPTAN</sequence>
<accession>A0A517LCX6</accession>
<evidence type="ECO:0000313" key="2">
    <source>
        <dbReference type="EMBL" id="QDS73491.1"/>
    </source>
</evidence>
<dbReference type="EMBL" id="CP042193">
    <property type="protein sequence ID" value="QDS73491.1"/>
    <property type="molecule type" value="Genomic_DNA"/>
</dbReference>
<gene>
    <name evidence="2" type="ORF">FKW77_009204</name>
</gene>
<reference evidence="2 3" key="1">
    <citation type="submission" date="2019-07" db="EMBL/GenBank/DDBJ databases">
        <title>Finished genome of Venturia effusa.</title>
        <authorList>
            <person name="Young C.A."/>
            <person name="Cox M.P."/>
            <person name="Ganley A.R.D."/>
            <person name="David W.J."/>
        </authorList>
    </citation>
    <scope>NUCLEOTIDE SEQUENCE [LARGE SCALE GENOMIC DNA]</scope>
    <source>
        <strain evidence="3">albino</strain>
    </source>
</reference>
<evidence type="ECO:0000313" key="3">
    <source>
        <dbReference type="Proteomes" id="UP000316270"/>
    </source>
</evidence>
<dbReference type="OrthoDB" id="4154769at2759"/>
<dbReference type="AlphaFoldDB" id="A0A517LCX6"/>
<keyword evidence="3" id="KW-1185">Reference proteome</keyword>
<evidence type="ECO:0008006" key="4">
    <source>
        <dbReference type="Google" id="ProtNLM"/>
    </source>
</evidence>
<name>A0A517LCX6_9PEZI</name>
<organism evidence="2 3">
    <name type="scientific">Venturia effusa</name>
    <dbReference type="NCBI Taxonomy" id="50376"/>
    <lineage>
        <taxon>Eukaryota</taxon>
        <taxon>Fungi</taxon>
        <taxon>Dikarya</taxon>
        <taxon>Ascomycota</taxon>
        <taxon>Pezizomycotina</taxon>
        <taxon>Dothideomycetes</taxon>
        <taxon>Pleosporomycetidae</taxon>
        <taxon>Venturiales</taxon>
        <taxon>Venturiaceae</taxon>
        <taxon>Venturia</taxon>
    </lineage>
</organism>
<feature type="chain" id="PRO_5021840988" description="Extracellular membrane protein CFEM domain-containing protein" evidence="1">
    <location>
        <begin position="20"/>
        <end position="131"/>
    </location>
</feature>
<proteinExistence type="predicted"/>
<feature type="signal peptide" evidence="1">
    <location>
        <begin position="1"/>
        <end position="19"/>
    </location>
</feature>
<dbReference type="Proteomes" id="UP000316270">
    <property type="component" value="Chromosome 9"/>
</dbReference>
<evidence type="ECO:0000256" key="1">
    <source>
        <dbReference type="SAM" id="SignalP"/>
    </source>
</evidence>
<keyword evidence="1" id="KW-0732">Signal</keyword>
<protein>
    <recommendedName>
        <fullName evidence="4">Extracellular membrane protein CFEM domain-containing protein</fullName>
    </recommendedName>
</protein>